<dbReference type="EMBL" id="PHKW01000002">
    <property type="protein sequence ID" value="PKV17373.1"/>
    <property type="molecule type" value="Genomic_DNA"/>
</dbReference>
<evidence type="ECO:0000313" key="3">
    <source>
        <dbReference type="Proteomes" id="UP000233720"/>
    </source>
</evidence>
<dbReference type="Proteomes" id="UP000233720">
    <property type="component" value="Unassembled WGS sequence"/>
</dbReference>
<keyword evidence="4" id="KW-1185">Reference proteome</keyword>
<name>A0A2N3RKU1_9XANT</name>
<sequence length="150" mass="16613">MCSQACSDETHLSSCIGFLTMTTVTAQAWQFAEGQVWEYRNRAEEPGSTLLINRIEVEPNIGEVFHISVRDVRVKNARAPDAVSTELPHFPVSRTTLESSVTTLVGHAPANPEYLEGYTTWRAAFEDGDAGVFTLPVREIVDVIETTINQ</sequence>
<evidence type="ECO:0000313" key="4">
    <source>
        <dbReference type="Proteomes" id="UP000233748"/>
    </source>
</evidence>
<dbReference type="Proteomes" id="UP000233748">
    <property type="component" value="Unassembled WGS sequence"/>
</dbReference>
<dbReference type="EMBL" id="PHKV01000002">
    <property type="protein sequence ID" value="PKV13096.1"/>
    <property type="molecule type" value="Genomic_DNA"/>
</dbReference>
<proteinExistence type="predicted"/>
<dbReference type="OrthoDB" id="66828at2"/>
<comment type="caution">
    <text evidence="1">The sequence shown here is derived from an EMBL/GenBank/DDBJ whole genome shotgun (WGS) entry which is preliminary data.</text>
</comment>
<evidence type="ECO:0000313" key="1">
    <source>
        <dbReference type="EMBL" id="PKV13096.1"/>
    </source>
</evidence>
<protein>
    <submittedName>
        <fullName evidence="1">Uncharacterized protein</fullName>
    </submittedName>
</protein>
<accession>A0A2N3RKU1</accession>
<reference evidence="3 4" key="1">
    <citation type="submission" date="2017-11" db="EMBL/GenBank/DDBJ databases">
        <title>Xanthomonas prunicola sp. nov., a novel pathogen that affects nectarine (Prunus persica var. nectarine) trees.</title>
        <authorList>
            <person name="Lopez M."/>
            <person name="Lopez-Soriano P."/>
            <person name="Garita-Cambronero J."/>
            <person name="Beltran C."/>
            <person name="Taghouti G."/>
            <person name="Portier P."/>
            <person name="Cubero J."/>
            <person name="Fischer-Le Saux M."/>
            <person name="Marco-Noales E."/>
        </authorList>
    </citation>
    <scope>NUCLEOTIDE SEQUENCE [LARGE SCALE GENOMIC DNA]</scope>
    <source>
        <strain evidence="1 3">CFBP8353</strain>
        <strain evidence="2 4">CFBP8354</strain>
    </source>
</reference>
<organism evidence="1 3">
    <name type="scientific">Xanthomonas prunicola</name>
    <dbReference type="NCBI Taxonomy" id="2053930"/>
    <lineage>
        <taxon>Bacteria</taxon>
        <taxon>Pseudomonadati</taxon>
        <taxon>Pseudomonadota</taxon>
        <taxon>Gammaproteobacteria</taxon>
        <taxon>Lysobacterales</taxon>
        <taxon>Lysobacteraceae</taxon>
        <taxon>Xanthomonas</taxon>
    </lineage>
</organism>
<evidence type="ECO:0000313" key="2">
    <source>
        <dbReference type="EMBL" id="PKV17373.1"/>
    </source>
</evidence>
<dbReference type="AlphaFoldDB" id="A0A2N3RKU1"/>
<gene>
    <name evidence="1" type="ORF">XpruCFBP8353_07470</name>
    <name evidence="2" type="ORF">XpruCFBP8354_07465</name>
</gene>